<evidence type="ECO:0000313" key="1">
    <source>
        <dbReference type="EMBL" id="MBB5211464.1"/>
    </source>
</evidence>
<organism evidence="1 2">
    <name type="scientific">Microbulbifer hydrolyticus</name>
    <dbReference type="NCBI Taxonomy" id="48074"/>
    <lineage>
        <taxon>Bacteria</taxon>
        <taxon>Pseudomonadati</taxon>
        <taxon>Pseudomonadota</taxon>
        <taxon>Gammaproteobacteria</taxon>
        <taxon>Cellvibrionales</taxon>
        <taxon>Microbulbiferaceae</taxon>
        <taxon>Microbulbifer</taxon>
    </lineage>
</organism>
<dbReference type="AlphaFoldDB" id="A0AA89T4B5"/>
<sequence>MSQRTSLQHVKSDIGTIIRHRRGKRRTTNLNREKLMMRIAEKVLRKFHTRPKAWELEHMLWLWEEIENTYSATTAYVYKTVAREIAEYYGQWSYVAPYLNTTSPKQSTAVSLLETSCAEAPDTTREGP</sequence>
<protein>
    <submittedName>
        <fullName evidence="1">Uncharacterized protein</fullName>
    </submittedName>
</protein>
<reference evidence="1 2" key="1">
    <citation type="submission" date="2020-08" db="EMBL/GenBank/DDBJ databases">
        <title>Genomic Encyclopedia of Type Strains, Phase IV (KMG-IV): sequencing the most valuable type-strain genomes for metagenomic binning, comparative biology and taxonomic classification.</title>
        <authorList>
            <person name="Goeker M."/>
        </authorList>
    </citation>
    <scope>NUCLEOTIDE SEQUENCE [LARGE SCALE GENOMIC DNA]</scope>
    <source>
        <strain evidence="1 2">DSM 11525</strain>
    </source>
</reference>
<gene>
    <name evidence="1" type="ORF">HNQ53_001682</name>
</gene>
<accession>A0AA89T4B5</accession>
<proteinExistence type="predicted"/>
<dbReference type="Proteomes" id="UP000563601">
    <property type="component" value="Unassembled WGS sequence"/>
</dbReference>
<comment type="caution">
    <text evidence="1">The sequence shown here is derived from an EMBL/GenBank/DDBJ whole genome shotgun (WGS) entry which is preliminary data.</text>
</comment>
<name>A0AA89T4B5_9GAMM</name>
<dbReference type="EMBL" id="JACHHR010000002">
    <property type="protein sequence ID" value="MBB5211464.1"/>
    <property type="molecule type" value="Genomic_DNA"/>
</dbReference>
<evidence type="ECO:0000313" key="2">
    <source>
        <dbReference type="Proteomes" id="UP000563601"/>
    </source>
</evidence>